<dbReference type="EMBL" id="JACNYO010000026">
    <property type="protein sequence ID" value="MBC3214654.1"/>
    <property type="molecule type" value="Genomic_DNA"/>
</dbReference>
<dbReference type="RefSeq" id="WP_059202111.1">
    <property type="nucleotide sequence ID" value="NZ_CAMKUK010000013.1"/>
</dbReference>
<organism evidence="2 3">
    <name type="scientific">Serratia fonticola</name>
    <dbReference type="NCBI Taxonomy" id="47917"/>
    <lineage>
        <taxon>Bacteria</taxon>
        <taxon>Pseudomonadati</taxon>
        <taxon>Pseudomonadota</taxon>
        <taxon>Gammaproteobacteria</taxon>
        <taxon>Enterobacterales</taxon>
        <taxon>Yersiniaceae</taxon>
        <taxon>Serratia</taxon>
    </lineage>
</organism>
<dbReference type="KEGG" id="sfg:AV650_27915"/>
<reference evidence="2" key="1">
    <citation type="submission" date="2020-08" db="EMBL/GenBank/DDBJ databases">
        <title>Food and environmental bacterial isolates.</title>
        <authorList>
            <person name="Richter L."/>
            <person name="Du Plessis E.M."/>
            <person name="Duvenage S."/>
            <person name="Allam M."/>
            <person name="Korsten L."/>
        </authorList>
    </citation>
    <scope>NUCLEOTIDE SEQUENCE</scope>
    <source>
        <strain evidence="2">UPMP2127</strain>
    </source>
</reference>
<dbReference type="Gene3D" id="1.10.260.40">
    <property type="entry name" value="lambda repressor-like DNA-binding domains"/>
    <property type="match status" value="1"/>
</dbReference>
<accession>A0AAW3WUE8</accession>
<dbReference type="GO" id="GO:0003677">
    <property type="term" value="F:DNA binding"/>
    <property type="evidence" value="ECO:0007669"/>
    <property type="project" value="InterPro"/>
</dbReference>
<dbReference type="PROSITE" id="PS50943">
    <property type="entry name" value="HTH_CROC1"/>
    <property type="match status" value="1"/>
</dbReference>
<dbReference type="SMART" id="SM00530">
    <property type="entry name" value="HTH_XRE"/>
    <property type="match status" value="1"/>
</dbReference>
<feature type="domain" description="HTH cro/C1-type" evidence="1">
    <location>
        <begin position="6"/>
        <end position="64"/>
    </location>
</feature>
<dbReference type="Proteomes" id="UP000659084">
    <property type="component" value="Unassembled WGS sequence"/>
</dbReference>
<evidence type="ECO:0000313" key="2">
    <source>
        <dbReference type="EMBL" id="MBC3214654.1"/>
    </source>
</evidence>
<name>A0AAW3WUE8_SERFO</name>
<dbReference type="InterPro" id="IPR001387">
    <property type="entry name" value="Cro/C1-type_HTH"/>
</dbReference>
<dbReference type="SUPFAM" id="SSF47413">
    <property type="entry name" value="lambda repressor-like DNA-binding domains"/>
    <property type="match status" value="1"/>
</dbReference>
<dbReference type="AlphaFoldDB" id="A0AAW3WUE8"/>
<gene>
    <name evidence="2" type="ORF">H8J20_21180</name>
</gene>
<sequence>MVPKRLKEAREAAGLTQKQLAELVAIEGVNLTSRLSNYEVGRFAPSFDFIVRVAKALDYPEYYFYVVDDDVAELLLQHHHSAGTTPLVTHSAEYMNRDSKKYKASLEEALGMAERLTSYIKKSIK</sequence>
<evidence type="ECO:0000259" key="1">
    <source>
        <dbReference type="PROSITE" id="PS50943"/>
    </source>
</evidence>
<dbReference type="InterPro" id="IPR010982">
    <property type="entry name" value="Lambda_DNA-bd_dom_sf"/>
</dbReference>
<comment type="caution">
    <text evidence="2">The sequence shown here is derived from an EMBL/GenBank/DDBJ whole genome shotgun (WGS) entry which is preliminary data.</text>
</comment>
<proteinExistence type="predicted"/>
<evidence type="ECO:0000313" key="3">
    <source>
        <dbReference type="Proteomes" id="UP000659084"/>
    </source>
</evidence>
<dbReference type="CDD" id="cd00093">
    <property type="entry name" value="HTH_XRE"/>
    <property type="match status" value="1"/>
</dbReference>
<dbReference type="Pfam" id="PF12844">
    <property type="entry name" value="HTH_19"/>
    <property type="match status" value="1"/>
</dbReference>
<protein>
    <submittedName>
        <fullName evidence="2">Helix-turn-helix transcriptional regulator</fullName>
    </submittedName>
</protein>